<dbReference type="Proteomes" id="UP001470230">
    <property type="component" value="Unassembled WGS sequence"/>
</dbReference>
<gene>
    <name evidence="1" type="ORF">M9Y10_005354</name>
</gene>
<keyword evidence="2" id="KW-1185">Reference proteome</keyword>
<evidence type="ECO:0000313" key="1">
    <source>
        <dbReference type="EMBL" id="KAK8878574.1"/>
    </source>
</evidence>
<sequence length="413" mass="48544">MHSFDSTVDSLCFNDFIYRTEQIDTVFTPELIENFKLMSKGKAIEVDENMAHQIKILSVLLDNEEIFNQMNQMFPFESKKDKFNDYLQFIGFFNTKKSNFFKFNNNQLFDIISSNFFSFDEKKLLQLPIPILYSIISNKNLKVSNVDSLFDFINTLFKGKQNDGETDEKKWEIKQTLFYEKINVNELSENKFHELLQKIDSNEISRFLWEKLRNCMKTQYIKKTNISAETSIEYDKNPNNRFKGIIYKLGEGDPKSLIDKGIIEIASSSVHDKSKIHQPISAIDYENSNYFHSSITDKDAWLCIDFKKHKIKLSQYSLKSNATVGKNWYNIQNWCIEGSNDKQNWIVLDERKNDKSLDDINAMNTFDIDYNLKTNSFFQFIRIRQTGANSYSEGNDYRFIISSIEFFGTLINS</sequence>
<name>A0ABR2JL74_9EUKA</name>
<accession>A0ABR2JL74</accession>
<protein>
    <recommendedName>
        <fullName evidence="3">F5/8 type C domain-containing protein</fullName>
    </recommendedName>
</protein>
<dbReference type="EMBL" id="JAPFFF010000011">
    <property type="protein sequence ID" value="KAK8878574.1"/>
    <property type="molecule type" value="Genomic_DNA"/>
</dbReference>
<evidence type="ECO:0000313" key="2">
    <source>
        <dbReference type="Proteomes" id="UP001470230"/>
    </source>
</evidence>
<organism evidence="1 2">
    <name type="scientific">Tritrichomonas musculus</name>
    <dbReference type="NCBI Taxonomy" id="1915356"/>
    <lineage>
        <taxon>Eukaryota</taxon>
        <taxon>Metamonada</taxon>
        <taxon>Parabasalia</taxon>
        <taxon>Tritrichomonadida</taxon>
        <taxon>Tritrichomonadidae</taxon>
        <taxon>Tritrichomonas</taxon>
    </lineage>
</organism>
<dbReference type="Gene3D" id="2.60.120.260">
    <property type="entry name" value="Galactose-binding domain-like"/>
    <property type="match status" value="1"/>
</dbReference>
<reference evidence="1 2" key="1">
    <citation type="submission" date="2024-04" db="EMBL/GenBank/DDBJ databases">
        <title>Tritrichomonas musculus Genome.</title>
        <authorList>
            <person name="Alves-Ferreira E."/>
            <person name="Grigg M."/>
            <person name="Lorenzi H."/>
            <person name="Galac M."/>
        </authorList>
    </citation>
    <scope>NUCLEOTIDE SEQUENCE [LARGE SCALE GENOMIC DNA]</scope>
    <source>
        <strain evidence="1 2">EAF2021</strain>
    </source>
</reference>
<evidence type="ECO:0008006" key="3">
    <source>
        <dbReference type="Google" id="ProtNLM"/>
    </source>
</evidence>
<proteinExistence type="predicted"/>
<comment type="caution">
    <text evidence="1">The sequence shown here is derived from an EMBL/GenBank/DDBJ whole genome shotgun (WGS) entry which is preliminary data.</text>
</comment>
<dbReference type="SUPFAM" id="SSF49785">
    <property type="entry name" value="Galactose-binding domain-like"/>
    <property type="match status" value="1"/>
</dbReference>
<dbReference type="InterPro" id="IPR008979">
    <property type="entry name" value="Galactose-bd-like_sf"/>
</dbReference>